<name>F9PBE0_9STRE</name>
<protein>
    <submittedName>
        <fullName evidence="2">HTH domain protein</fullName>
    </submittedName>
</protein>
<dbReference type="InterPro" id="IPR036390">
    <property type="entry name" value="WH_DNA-bd_sf"/>
</dbReference>
<feature type="domain" description="Helix-turn-helix type 11" evidence="1">
    <location>
        <begin position="5"/>
        <end position="58"/>
    </location>
</feature>
<comment type="caution">
    <text evidence="2">The sequence shown here is derived from an EMBL/GenBank/DDBJ whole genome shotgun (WGS) entry which is preliminary data.</text>
</comment>
<dbReference type="PANTHER" id="PTHR40068:SF1">
    <property type="entry name" value="TRANSCRIPTION REPRESSOR NIAR-RELATED"/>
    <property type="match status" value="1"/>
</dbReference>
<dbReference type="PANTHER" id="PTHR40068">
    <property type="entry name" value="TRANSCRIPTION REPRESSOR NIAR-RELATED"/>
    <property type="match status" value="1"/>
</dbReference>
<accession>F9PBE0</accession>
<dbReference type="EMBL" id="AFUQ01000001">
    <property type="protein sequence ID" value="EGV15138.1"/>
    <property type="molecule type" value="Genomic_DNA"/>
</dbReference>
<evidence type="ECO:0000313" key="2">
    <source>
        <dbReference type="EMBL" id="EGV15138.1"/>
    </source>
</evidence>
<dbReference type="Pfam" id="PF08279">
    <property type="entry name" value="HTH_11"/>
    <property type="match status" value="1"/>
</dbReference>
<dbReference type="AlphaFoldDB" id="F9PBE0"/>
<evidence type="ECO:0000259" key="1">
    <source>
        <dbReference type="Pfam" id="PF08279"/>
    </source>
</evidence>
<gene>
    <name evidence="2" type="ORF">HMPREF1124_1160</name>
</gene>
<reference evidence="2 3" key="1">
    <citation type="submission" date="2011-07" db="EMBL/GenBank/DDBJ databases">
        <authorList>
            <person name="Harkins D.M."/>
            <person name="Madupu R."/>
            <person name="Durkin A.S."/>
            <person name="Torralba M."/>
            <person name="Methe B."/>
            <person name="Sutton G.G."/>
            <person name="Nelson K.E."/>
        </authorList>
    </citation>
    <scope>NUCLEOTIDE SEQUENCE [LARGE SCALE GENOMIC DNA]</scope>
    <source>
        <strain evidence="2 3">X</strain>
    </source>
</reference>
<dbReference type="PATRIC" id="fig|997830.4.peg.639"/>
<dbReference type="eggNOG" id="COG1827">
    <property type="taxonomic scope" value="Bacteria"/>
</dbReference>
<dbReference type="InterPro" id="IPR036388">
    <property type="entry name" value="WH-like_DNA-bd_sf"/>
</dbReference>
<proteinExistence type="predicted"/>
<dbReference type="InterPro" id="IPR026043">
    <property type="entry name" value="NadR"/>
</dbReference>
<dbReference type="Proteomes" id="UP000003399">
    <property type="component" value="Unassembled WGS sequence"/>
</dbReference>
<evidence type="ECO:0000313" key="3">
    <source>
        <dbReference type="Proteomes" id="UP000003399"/>
    </source>
</evidence>
<sequence length="98" mass="11165">MTKNRKEALLQLLKEAQKPQNGKSLAEHFHVTRQIIVQDIAVLRADGAPILSTNRGYIYKESKTNPYVHKLFKVKHEMEEIGQELLAIVDNGGVFRIP</sequence>
<dbReference type="SUPFAM" id="SSF46785">
    <property type="entry name" value="Winged helix' DNA-binding domain"/>
    <property type="match status" value="1"/>
</dbReference>
<dbReference type="InterPro" id="IPR013196">
    <property type="entry name" value="HTH_11"/>
</dbReference>
<dbReference type="Gene3D" id="1.10.10.10">
    <property type="entry name" value="Winged helix-like DNA-binding domain superfamily/Winged helix DNA-binding domain"/>
    <property type="match status" value="1"/>
</dbReference>
<organism evidence="2 3">
    <name type="scientific">Streptococcus infantis X</name>
    <dbReference type="NCBI Taxonomy" id="997830"/>
    <lineage>
        <taxon>Bacteria</taxon>
        <taxon>Bacillati</taxon>
        <taxon>Bacillota</taxon>
        <taxon>Bacilli</taxon>
        <taxon>Lactobacillales</taxon>
        <taxon>Streptococcaceae</taxon>
        <taxon>Streptococcus</taxon>
    </lineage>
</organism>